<gene>
    <name evidence="7" type="ORF">EBB_12815</name>
</gene>
<dbReference type="SMART" id="SM00919">
    <property type="entry name" value="Malic_M"/>
    <property type="match status" value="1"/>
</dbReference>
<reference evidence="7 8" key="1">
    <citation type="submission" date="2020-09" db="EMBL/GenBank/DDBJ databases">
        <title>Methylomonas albis sp. nov. and Methylomonas fluvii sp. nov.: Two cold-adapted methanotrophs from the River Elbe and an amended description of Methylovulum psychrotolerans strain Eb1.</title>
        <authorList>
            <person name="Bussmann I.K."/>
            <person name="Klings K.-W."/>
            <person name="Warnstedt J."/>
            <person name="Hoppert M."/>
            <person name="Saborowski A."/>
            <person name="Horn F."/>
            <person name="Liebner S."/>
        </authorList>
    </citation>
    <scope>NUCLEOTIDE SEQUENCE [LARGE SCALE GENOMIC DNA]</scope>
    <source>
        <strain evidence="7 8">EbB</strain>
    </source>
</reference>
<dbReference type="SUPFAM" id="SSF51735">
    <property type="entry name" value="NAD(P)-binding Rossmann-fold domains"/>
    <property type="match status" value="1"/>
</dbReference>
<proteinExistence type="inferred from homology"/>
<protein>
    <submittedName>
        <fullName evidence="7">NAD-dependent malic enzyme</fullName>
    </submittedName>
</protein>
<evidence type="ECO:0000256" key="3">
    <source>
        <dbReference type="ARBA" id="ARBA00023027"/>
    </source>
</evidence>
<accession>A0ABR9DF25</accession>
<dbReference type="RefSeq" id="WP_192394213.1">
    <property type="nucleotide sequence ID" value="NZ_CAJHIU010000002.1"/>
</dbReference>
<organism evidence="7 8">
    <name type="scientific">Methylomonas fluvii</name>
    <dbReference type="NCBI Taxonomy" id="1854564"/>
    <lineage>
        <taxon>Bacteria</taxon>
        <taxon>Pseudomonadati</taxon>
        <taxon>Pseudomonadota</taxon>
        <taxon>Gammaproteobacteria</taxon>
        <taxon>Methylococcales</taxon>
        <taxon>Methylococcaceae</taxon>
        <taxon>Methylomonas</taxon>
    </lineage>
</organism>
<dbReference type="PANTHER" id="PTHR23406:SF34">
    <property type="entry name" value="NAD-DEPENDENT MALIC ENZYME, MITOCHONDRIAL"/>
    <property type="match status" value="1"/>
</dbReference>
<comment type="caution">
    <text evidence="7">The sequence shown here is derived from an EMBL/GenBank/DDBJ whole genome shotgun (WGS) entry which is preliminary data.</text>
</comment>
<dbReference type="InterPro" id="IPR037062">
    <property type="entry name" value="Malic_N_dom_sf"/>
</dbReference>
<dbReference type="NCBIfam" id="NF010052">
    <property type="entry name" value="PRK13529.1"/>
    <property type="match status" value="1"/>
</dbReference>
<keyword evidence="4" id="KW-0479">Metal-binding</keyword>
<dbReference type="Gene3D" id="3.40.50.720">
    <property type="entry name" value="NAD(P)-binding Rossmann-like Domain"/>
    <property type="match status" value="1"/>
</dbReference>
<dbReference type="InterPro" id="IPR012301">
    <property type="entry name" value="Malic_N_dom"/>
</dbReference>
<evidence type="ECO:0000259" key="6">
    <source>
        <dbReference type="SMART" id="SM01274"/>
    </source>
</evidence>
<feature type="domain" description="Malic enzyme N-terminal" evidence="6">
    <location>
        <begin position="90"/>
        <end position="270"/>
    </location>
</feature>
<dbReference type="SMART" id="SM01274">
    <property type="entry name" value="malic"/>
    <property type="match status" value="1"/>
</dbReference>
<dbReference type="InterPro" id="IPR012302">
    <property type="entry name" value="Malic_NAD-bd"/>
</dbReference>
<evidence type="ECO:0000313" key="7">
    <source>
        <dbReference type="EMBL" id="MBD9361391.1"/>
    </source>
</evidence>
<dbReference type="PANTHER" id="PTHR23406">
    <property type="entry name" value="MALIC ENZYME-RELATED"/>
    <property type="match status" value="1"/>
</dbReference>
<evidence type="ECO:0000256" key="2">
    <source>
        <dbReference type="ARBA" id="ARBA00023002"/>
    </source>
</evidence>
<dbReference type="Proteomes" id="UP000641152">
    <property type="component" value="Unassembled WGS sequence"/>
</dbReference>
<dbReference type="PRINTS" id="PR00072">
    <property type="entry name" value="MALOXRDTASE"/>
</dbReference>
<dbReference type="Gene3D" id="3.40.50.10380">
    <property type="entry name" value="Malic enzyme, N-terminal domain"/>
    <property type="match status" value="1"/>
</dbReference>
<name>A0ABR9DF25_9GAMM</name>
<evidence type="ECO:0000259" key="5">
    <source>
        <dbReference type="SMART" id="SM00919"/>
    </source>
</evidence>
<evidence type="ECO:0000256" key="4">
    <source>
        <dbReference type="RuleBase" id="RU003427"/>
    </source>
</evidence>
<comment type="similarity">
    <text evidence="1 4">Belongs to the malic enzymes family.</text>
</comment>
<dbReference type="InterPro" id="IPR036291">
    <property type="entry name" value="NAD(P)-bd_dom_sf"/>
</dbReference>
<dbReference type="InterPro" id="IPR001891">
    <property type="entry name" value="Malic_OxRdtase"/>
</dbReference>
<dbReference type="PIRSF" id="PIRSF000106">
    <property type="entry name" value="ME"/>
    <property type="match status" value="1"/>
</dbReference>
<evidence type="ECO:0000313" key="8">
    <source>
        <dbReference type="Proteomes" id="UP000641152"/>
    </source>
</evidence>
<dbReference type="SUPFAM" id="SSF53223">
    <property type="entry name" value="Aminoacid dehydrogenase-like, N-terminal domain"/>
    <property type="match status" value="1"/>
</dbReference>
<feature type="domain" description="Malic enzyme NAD-binding" evidence="5">
    <location>
        <begin position="280"/>
        <end position="540"/>
    </location>
</feature>
<keyword evidence="2" id="KW-0560">Oxidoreductase</keyword>
<dbReference type="Pfam" id="PF03949">
    <property type="entry name" value="Malic_M"/>
    <property type="match status" value="1"/>
</dbReference>
<dbReference type="Pfam" id="PF00390">
    <property type="entry name" value="malic"/>
    <property type="match status" value="1"/>
</dbReference>
<keyword evidence="3" id="KW-0520">NAD</keyword>
<sequence>MTTLSDYFDYRLDADGNKYVEVSIRGVTLLRLPATNKGTAFSVQERIELGLDGMLPPQVTDMEQQLDRLYVNYQKQANDISKYQFLRALQDRNEVLFYALLAQHLEEMVPVVYTPTIGLAVQQFSSNFTSTRGLTLSAANIDRAETILQNYPLNDIRMIVVTDSSSILGIGDQGMGGLAICIGKLGLYTVGGGMCPFQTLPVNLDVGTNRAELLDDPFYLGAHSKRLHDQPYFELVDKFVNAVQKVWPKAIIQWEDFAKNIAFDLLAKYKDLLPCFNDDIQGTGAMALAGLLSACHKKGETLAEQTVVVVGAGAGGFGVASTIKKGMLREGLTMEQILQRIFVVDAHGLVVKEATTEAYKLPLSHTQESYHDWDIPDDRVPNLLEVVTHAKPTVLLGLTGVPGLFTETVIKTMAANHAQPIIFPLSNPTANCEATPEDILVWTHGTAMLATGSPFADVEYQGRRYPIGQGNNAFIFPGLGFAAVLGECSRISDAMVLESAYALADYIAEKYSTTDLIFPPVGDLKQVSLFVAKRVLAKALEDGSATRQDLVGIDLEAYVKANLWKAAYLPFKYAGATATH</sequence>
<evidence type="ECO:0000256" key="1">
    <source>
        <dbReference type="ARBA" id="ARBA00008785"/>
    </source>
</evidence>
<dbReference type="InterPro" id="IPR046346">
    <property type="entry name" value="Aminoacid_DH-like_N_sf"/>
</dbReference>
<dbReference type="EMBL" id="JACXST010000002">
    <property type="protein sequence ID" value="MBD9361391.1"/>
    <property type="molecule type" value="Genomic_DNA"/>
</dbReference>
<keyword evidence="8" id="KW-1185">Reference proteome</keyword>